<accession>A0A6N3C212</accession>
<dbReference type="EMBL" id="CACRUK010000018">
    <property type="protein sequence ID" value="VYU11056.1"/>
    <property type="molecule type" value="Genomic_DNA"/>
</dbReference>
<gene>
    <name evidence="1" type="ORF">RGLFYP19_01461</name>
</gene>
<organism evidence="1">
    <name type="scientific">Mediterraneibacter gnavus</name>
    <name type="common">Ruminococcus gnavus</name>
    <dbReference type="NCBI Taxonomy" id="33038"/>
    <lineage>
        <taxon>Bacteria</taxon>
        <taxon>Bacillati</taxon>
        <taxon>Bacillota</taxon>
        <taxon>Clostridia</taxon>
        <taxon>Lachnospirales</taxon>
        <taxon>Lachnospiraceae</taxon>
        <taxon>Mediterraneibacter</taxon>
    </lineage>
</organism>
<evidence type="ECO:0000313" key="1">
    <source>
        <dbReference type="EMBL" id="VYU11056.1"/>
    </source>
</evidence>
<dbReference type="AlphaFoldDB" id="A0A6N3C212"/>
<proteinExistence type="predicted"/>
<sequence length="43" mass="5254">MEMGGKCQRYNFTERKKSDKMEQRVYEIKGELSNVRTFKICKY</sequence>
<reference evidence="1" key="1">
    <citation type="submission" date="2019-11" db="EMBL/GenBank/DDBJ databases">
        <authorList>
            <person name="Feng L."/>
        </authorList>
    </citation>
    <scope>NUCLEOTIDE SEQUENCE</scope>
    <source>
        <strain evidence="1">RgnavusLFYP19</strain>
    </source>
</reference>
<name>A0A6N3C212_MEDGN</name>
<protein>
    <submittedName>
        <fullName evidence="1">Uncharacterized protein</fullName>
    </submittedName>
</protein>